<evidence type="ECO:0000313" key="3">
    <source>
        <dbReference type="Proteomes" id="UP000268093"/>
    </source>
</evidence>
<dbReference type="SUPFAM" id="SSF52096">
    <property type="entry name" value="ClpP/crotonase"/>
    <property type="match status" value="1"/>
</dbReference>
<dbReference type="Proteomes" id="UP000268093">
    <property type="component" value="Unassembled WGS sequence"/>
</dbReference>
<sequence>MSFRHLAVVLRPLSRPAVITAKPFSTFTPRMSAGPASAQGYSHILTETRGRVGLVTLNRPKALNALCNDLFHELNEALEKFDGDNGVGAIVITGSERAFAGT</sequence>
<comment type="similarity">
    <text evidence="1">Belongs to the enoyl-CoA hydratase/isomerase family.</text>
</comment>
<dbReference type="Gene3D" id="3.30.300.220">
    <property type="match status" value="1"/>
</dbReference>
<name>A0A433ADE5_9FUNG</name>
<reference evidence="2 3" key="1">
    <citation type="journal article" date="2018" name="New Phytol.">
        <title>Phylogenomics of Endogonaceae and evolution of mycorrhizas within Mucoromycota.</title>
        <authorList>
            <person name="Chang Y."/>
            <person name="Desiro A."/>
            <person name="Na H."/>
            <person name="Sandor L."/>
            <person name="Lipzen A."/>
            <person name="Clum A."/>
            <person name="Barry K."/>
            <person name="Grigoriev I.V."/>
            <person name="Martin F.M."/>
            <person name="Stajich J.E."/>
            <person name="Smith M.E."/>
            <person name="Bonito G."/>
            <person name="Spatafora J.W."/>
        </authorList>
    </citation>
    <scope>NUCLEOTIDE SEQUENCE [LARGE SCALE GENOMIC DNA]</scope>
    <source>
        <strain evidence="2 3">GMNB39</strain>
    </source>
</reference>
<evidence type="ECO:0000313" key="2">
    <source>
        <dbReference type="EMBL" id="RUP00732.1"/>
    </source>
</evidence>
<dbReference type="CDD" id="cd06558">
    <property type="entry name" value="crotonase-like"/>
    <property type="match status" value="1"/>
</dbReference>
<dbReference type="InterPro" id="IPR001753">
    <property type="entry name" value="Enoyl-CoA_hydra/iso"/>
</dbReference>
<dbReference type="PANTHER" id="PTHR43802:SF1">
    <property type="entry name" value="IP11341P-RELATED"/>
    <property type="match status" value="1"/>
</dbReference>
<comment type="caution">
    <text evidence="2">The sequence shown here is derived from an EMBL/GenBank/DDBJ whole genome shotgun (WGS) entry which is preliminary data.</text>
</comment>
<protein>
    <recommendedName>
        <fullName evidence="4">ClpP/crotonase-like domain-containing protein</fullName>
    </recommendedName>
</protein>
<dbReference type="InterPro" id="IPR029045">
    <property type="entry name" value="ClpP/crotonase-like_dom_sf"/>
</dbReference>
<dbReference type="PANTHER" id="PTHR43802">
    <property type="entry name" value="ENOYL-COA HYDRATASE"/>
    <property type="match status" value="1"/>
</dbReference>
<dbReference type="EMBL" id="RBNI01017728">
    <property type="protein sequence ID" value="RUP00732.1"/>
    <property type="molecule type" value="Genomic_DNA"/>
</dbReference>
<accession>A0A433ADE5</accession>
<dbReference type="OrthoDB" id="2018133at2759"/>
<dbReference type="Pfam" id="PF00378">
    <property type="entry name" value="ECH_1"/>
    <property type="match status" value="1"/>
</dbReference>
<evidence type="ECO:0000256" key="1">
    <source>
        <dbReference type="ARBA" id="ARBA00005254"/>
    </source>
</evidence>
<proteinExistence type="inferred from homology"/>
<gene>
    <name evidence="2" type="ORF">BC936DRAFT_140720</name>
</gene>
<organism evidence="2 3">
    <name type="scientific">Jimgerdemannia flammicorona</name>
    <dbReference type="NCBI Taxonomy" id="994334"/>
    <lineage>
        <taxon>Eukaryota</taxon>
        <taxon>Fungi</taxon>
        <taxon>Fungi incertae sedis</taxon>
        <taxon>Mucoromycota</taxon>
        <taxon>Mucoromycotina</taxon>
        <taxon>Endogonomycetes</taxon>
        <taxon>Endogonales</taxon>
        <taxon>Endogonaceae</taxon>
        <taxon>Jimgerdemannia</taxon>
    </lineage>
</organism>
<dbReference type="AlphaFoldDB" id="A0A433ADE5"/>
<keyword evidence="3" id="KW-1185">Reference proteome</keyword>
<evidence type="ECO:0008006" key="4">
    <source>
        <dbReference type="Google" id="ProtNLM"/>
    </source>
</evidence>